<proteinExistence type="predicted"/>
<dbReference type="Gene3D" id="1.20.1280.50">
    <property type="match status" value="1"/>
</dbReference>
<evidence type="ECO:0000313" key="1">
    <source>
        <dbReference type="EMBL" id="GJE98105.1"/>
    </source>
</evidence>
<evidence type="ECO:0000313" key="2">
    <source>
        <dbReference type="Proteomes" id="UP000703269"/>
    </source>
</evidence>
<dbReference type="Proteomes" id="UP000703269">
    <property type="component" value="Unassembled WGS sequence"/>
</dbReference>
<reference evidence="1 2" key="1">
    <citation type="submission" date="2021-08" db="EMBL/GenBank/DDBJ databases">
        <title>Draft Genome Sequence of Phanerochaete sordida strain YK-624.</title>
        <authorList>
            <person name="Mori T."/>
            <person name="Dohra H."/>
            <person name="Suzuki T."/>
            <person name="Kawagishi H."/>
            <person name="Hirai H."/>
        </authorList>
    </citation>
    <scope>NUCLEOTIDE SEQUENCE [LARGE SCALE GENOMIC DNA]</scope>
    <source>
        <strain evidence="1 2">YK-624</strain>
    </source>
</reference>
<name>A0A9P3GMJ2_9APHY</name>
<keyword evidence="2" id="KW-1185">Reference proteome</keyword>
<accession>A0A9P3GMJ2</accession>
<gene>
    <name evidence="1" type="ORF">PsYK624_143270</name>
</gene>
<evidence type="ECO:0008006" key="3">
    <source>
        <dbReference type="Google" id="ProtNLM"/>
    </source>
</evidence>
<comment type="caution">
    <text evidence="1">The sequence shown here is derived from an EMBL/GenBank/DDBJ whole genome shotgun (WGS) entry which is preliminary data.</text>
</comment>
<dbReference type="AlphaFoldDB" id="A0A9P3GMJ2"/>
<organism evidence="1 2">
    <name type="scientific">Phanerochaete sordida</name>
    <dbReference type="NCBI Taxonomy" id="48140"/>
    <lineage>
        <taxon>Eukaryota</taxon>
        <taxon>Fungi</taxon>
        <taxon>Dikarya</taxon>
        <taxon>Basidiomycota</taxon>
        <taxon>Agaricomycotina</taxon>
        <taxon>Agaricomycetes</taxon>
        <taxon>Polyporales</taxon>
        <taxon>Phanerochaetaceae</taxon>
        <taxon>Phanerochaete</taxon>
    </lineage>
</organism>
<sequence length="580" mass="64532">MTTVIEETVATGTYASVSGEDRRRVEERIFAYEVEISRLKRVLNRGASVMRLPDELLGDVFELCRLSELGHYMNEEYRTSSSRNEPPLPLKDWITIAHVCYHWREVALGRHTFWSYITTERADCVATMITRSGEVPLMVDGRIMDTPNQRIVDMQRSWQHVLGVSSRVQSLRAPFPSPRLWRLTACSTPSFPNVDNLVVEVSDTFKTTPEEFAETDLYTPGTDFPHLRHLTTLALILEDARSFFRPTLRSLHLEAFTEKHNDGDAWAQLLETLAELPQLENLVINSSFQDVPTTAASPTALVLDRTVHLPHLQSLFLSCSDGGWKAALLLHNLTFPPQTRVSVRHSRHQTSEDLAARRITPADEHAALNAALAAKLGARALHTLRIAVDAATYCLCVVQGWDAPGLAPDAAPRTPPVLALCAFLHTSFAHLELGLAPLARVERLELDGRACAASLAAEVRMARAFRVFADVRAVVVSGGFVRKLLDALGKDRPGKCALPALQVLHVQQYRFGRVTSGDRTTPIALADLPTLLRRRYERFGHRLEKIVISECRGVKEGDVASLGDEVGEVVWDGLTGDFAY</sequence>
<protein>
    <recommendedName>
        <fullName evidence="3">F-box domain-containing protein</fullName>
    </recommendedName>
</protein>
<dbReference type="OrthoDB" id="3181669at2759"/>
<dbReference type="EMBL" id="BPQB01000082">
    <property type="protein sequence ID" value="GJE98105.1"/>
    <property type="molecule type" value="Genomic_DNA"/>
</dbReference>